<dbReference type="EMBL" id="CAJOBA010001254">
    <property type="protein sequence ID" value="CAF3585252.1"/>
    <property type="molecule type" value="Genomic_DNA"/>
</dbReference>
<feature type="binding site" evidence="13">
    <location>
        <position position="512"/>
    </location>
    <ligand>
        <name>substrate</name>
    </ligand>
</feature>
<reference evidence="20" key="1">
    <citation type="submission" date="2021-02" db="EMBL/GenBank/DDBJ databases">
        <authorList>
            <person name="Nowell W R."/>
        </authorList>
    </citation>
    <scope>NUCLEOTIDE SEQUENCE</scope>
</reference>
<evidence type="ECO:0000256" key="2">
    <source>
        <dbReference type="ARBA" id="ARBA00004865"/>
    </source>
</evidence>
<dbReference type="Pfam" id="PF21405">
    <property type="entry name" value="AMG1_II"/>
    <property type="match status" value="1"/>
</dbReference>
<evidence type="ECO:0000259" key="16">
    <source>
        <dbReference type="Pfam" id="PF02878"/>
    </source>
</evidence>
<protein>
    <recommendedName>
        <fullName evidence="4 11">Phosphoacetylglucosamine mutase</fullName>
        <shortName evidence="11">PAGM</shortName>
        <ecNumber evidence="4 11">5.4.2.3</ecNumber>
    </recommendedName>
    <alternativeName>
        <fullName evidence="10 11">Acetylglucosamine phosphomutase</fullName>
    </alternativeName>
    <alternativeName>
        <fullName evidence="9 11">N-acetylglucosamine-phosphate mutase</fullName>
    </alternativeName>
</protein>
<dbReference type="Proteomes" id="UP000677228">
    <property type="component" value="Unassembled WGS sequence"/>
</dbReference>
<comment type="cofactor">
    <cofactor evidence="11 14">
        <name>Mg(2+)</name>
        <dbReference type="ChEBI" id="CHEBI:18420"/>
    </cofactor>
    <text evidence="11 14">Binds 1 Mg(2+) ion per subunit.</text>
</comment>
<keyword evidence="6 11" id="KW-0479">Metal-binding</keyword>
<dbReference type="InterPro" id="IPR016055">
    <property type="entry name" value="A-D-PHexomutase_a/b/a-I/II/III"/>
</dbReference>
<comment type="pathway">
    <text evidence="2 11">Nucleotide-sugar biosynthesis; UDP-N-acetyl-alpha-D-glucosamine biosynthesis; N-acetyl-alpha-D-glucosamine 1-phosphate from alpha-D-glucosamine 6-phosphate (route I): step 2/2.</text>
</comment>
<feature type="domain" description="Phosphoacetylglucosamine mutase AMG1" evidence="17">
    <location>
        <begin position="301"/>
        <end position="440"/>
    </location>
</feature>
<dbReference type="Proteomes" id="UP000663829">
    <property type="component" value="Unassembled WGS sequence"/>
</dbReference>
<dbReference type="EC" id="5.4.2.3" evidence="4 11"/>
<evidence type="ECO:0000313" key="21">
    <source>
        <dbReference type="EMBL" id="CAF3585252.1"/>
    </source>
</evidence>
<evidence type="ECO:0000313" key="23">
    <source>
        <dbReference type="Proteomes" id="UP000663829"/>
    </source>
</evidence>
<dbReference type="SUPFAM" id="SSF55957">
    <property type="entry name" value="Phosphoglucomutase, C-terminal domain"/>
    <property type="match status" value="1"/>
</dbReference>
<evidence type="ECO:0000256" key="13">
    <source>
        <dbReference type="PIRSR" id="PIRSR016408-2"/>
    </source>
</evidence>
<dbReference type="InterPro" id="IPR016657">
    <property type="entry name" value="PAGM"/>
</dbReference>
<dbReference type="Pfam" id="PF00408">
    <property type="entry name" value="PGM_PMM_IV"/>
    <property type="match status" value="1"/>
</dbReference>
<dbReference type="InterPro" id="IPR005844">
    <property type="entry name" value="A-D-PHexomutase_a/b/a-I"/>
</dbReference>
<keyword evidence="8 11" id="KW-0413">Isomerase</keyword>
<feature type="domain" description="Phosphoacetylglucosamine mutase AMG1" evidence="18">
    <location>
        <begin position="184"/>
        <end position="287"/>
    </location>
</feature>
<accession>A0A814EF26</accession>
<dbReference type="FunFam" id="3.40.120.10:FF:000013">
    <property type="entry name" value="Phosphoacetylglucosamine mutase"/>
    <property type="match status" value="1"/>
</dbReference>
<feature type="binding site" evidence="13">
    <location>
        <begin position="503"/>
        <end position="507"/>
    </location>
    <ligand>
        <name>substrate</name>
    </ligand>
</feature>
<dbReference type="InterPro" id="IPR016066">
    <property type="entry name" value="A-D-PHexomutase_CS"/>
</dbReference>
<evidence type="ECO:0000313" key="20">
    <source>
        <dbReference type="EMBL" id="CAF0970110.1"/>
    </source>
</evidence>
<dbReference type="EMBL" id="CAJOBC010002635">
    <property type="protein sequence ID" value="CAF3743251.1"/>
    <property type="molecule type" value="Genomic_DNA"/>
</dbReference>
<keyword evidence="5" id="KW-0597">Phosphoprotein</keyword>
<feature type="domain" description="Alpha-D-phosphohexomutase alpha/beta/alpha" evidence="16">
    <location>
        <begin position="54"/>
        <end position="89"/>
    </location>
</feature>
<dbReference type="Gene3D" id="3.30.310.50">
    <property type="entry name" value="Alpha-D-phosphohexomutase, C-terminal domain"/>
    <property type="match status" value="1"/>
</dbReference>
<comment type="function">
    <text evidence="11">Catalyzes the conversion of GlcNAc-6-P into GlcNAc-1-P during the synthesis of uridine diphosphate/UDP-GlcNAc, a sugar nucleotide critical to multiple glycosylation pathways including protein N- and O-glycosylation.</text>
</comment>
<dbReference type="Pfam" id="PF21404">
    <property type="entry name" value="AMG1_III"/>
    <property type="match status" value="1"/>
</dbReference>
<dbReference type="CDD" id="cd03086">
    <property type="entry name" value="PGM3"/>
    <property type="match status" value="1"/>
</dbReference>
<evidence type="ECO:0000256" key="1">
    <source>
        <dbReference type="ARBA" id="ARBA00000558"/>
    </source>
</evidence>
<dbReference type="InterPro" id="IPR005843">
    <property type="entry name" value="A-D-PHexomutase_C"/>
</dbReference>
<evidence type="ECO:0000259" key="15">
    <source>
        <dbReference type="Pfam" id="PF00408"/>
    </source>
</evidence>
<keyword evidence="7 11" id="KW-0460">Magnesium</keyword>
<evidence type="ECO:0000256" key="10">
    <source>
        <dbReference type="ARBA" id="ARBA00032065"/>
    </source>
</evidence>
<evidence type="ECO:0000313" key="19">
    <source>
        <dbReference type="EMBL" id="CAF0801867.1"/>
    </source>
</evidence>
<dbReference type="UniPathway" id="UPA00113">
    <property type="reaction ID" value="UER00530"/>
</dbReference>
<evidence type="ECO:0000259" key="18">
    <source>
        <dbReference type="Pfam" id="PF21405"/>
    </source>
</evidence>
<sequence length="539" mass="60373">MTHIAKQKLGQLLIQYPKPAGLTMGYGTSGFRARSDILPWIMVRMGLLASLRAKVKKACVGVMITASHNPECDNGVKLIDPMGEMLDQSWEVYANNLATFDDNIDELWEYIELLMNQLNVQPQDEAVIALAHDTRQSSIPLAYVIRQSAQVLHSIILDFDLMTTPQLHYVVRCYNDDCSYGHYTEAGYFDKLCTAFQNLIEMSPGAQRPEQVIVDAANGVGAVKLQYVAARLSKLIHIDVLNDGTQGHLNDCCGADYVKLLQKPPAGIELRPSLKYCSIDGDADRLVYFFINSKKQFCMLDGDRFSVLYASFLHTKLQQAKLNDVKIGVIQTAYANGSSTDYLINTMHVPVACVPTGVKFLHHKAQDYDIGIYFEANGHGTVLFSDDIKNKIKTAVDDQSRTAEERLAANQLRAFINIINETVGDAIADLLATEAIFAIMHLTIEQWLQLYTDIPQRQLKVSVRDRTMIQTTDAERCCTAPAYLQDRIDQIVSKYQRGRSFVRPSGTEDVVRVYAEAHTQADADKLANEVRLAVEEFTR</sequence>
<dbReference type="PIRSF" id="PIRSF016408">
    <property type="entry name" value="PAGM"/>
    <property type="match status" value="1"/>
</dbReference>
<dbReference type="GO" id="GO:0005975">
    <property type="term" value="P:carbohydrate metabolic process"/>
    <property type="evidence" value="ECO:0007669"/>
    <property type="project" value="InterPro"/>
</dbReference>
<dbReference type="InterPro" id="IPR036900">
    <property type="entry name" value="A-D-PHexomutase_C_sf"/>
</dbReference>
<dbReference type="AlphaFoldDB" id="A0A814EF26"/>
<feature type="binding site" evidence="13">
    <location>
        <begin position="375"/>
        <end position="377"/>
    </location>
    <ligand>
        <name>substrate</name>
    </ligand>
</feature>
<keyword evidence="23" id="KW-1185">Reference proteome</keyword>
<evidence type="ECO:0000256" key="6">
    <source>
        <dbReference type="ARBA" id="ARBA00022723"/>
    </source>
</evidence>
<feature type="binding site" evidence="14">
    <location>
        <position position="284"/>
    </location>
    <ligand>
        <name>Mg(2+)</name>
        <dbReference type="ChEBI" id="CHEBI:18420"/>
    </ligand>
</feature>
<feature type="active site" description="Phosphoserine intermediate" evidence="12">
    <location>
        <position position="67"/>
    </location>
</feature>
<evidence type="ECO:0000259" key="17">
    <source>
        <dbReference type="Pfam" id="PF21404"/>
    </source>
</evidence>
<feature type="domain" description="Alpha-D-phosphohexomutase C-terminal" evidence="15">
    <location>
        <begin position="481"/>
        <end position="531"/>
    </location>
</feature>
<dbReference type="Proteomes" id="UP000681722">
    <property type="component" value="Unassembled WGS sequence"/>
</dbReference>
<dbReference type="InterPro" id="IPR049023">
    <property type="entry name" value="AMG1_II"/>
</dbReference>
<dbReference type="GO" id="GO:0000287">
    <property type="term" value="F:magnesium ion binding"/>
    <property type="evidence" value="ECO:0007669"/>
    <property type="project" value="InterPro"/>
</dbReference>
<evidence type="ECO:0000256" key="14">
    <source>
        <dbReference type="PIRSR" id="PIRSR016408-3"/>
    </source>
</evidence>
<dbReference type="Proteomes" id="UP000682733">
    <property type="component" value="Unassembled WGS sequence"/>
</dbReference>
<comment type="caution">
    <text evidence="20">The sequence shown here is derived from an EMBL/GenBank/DDBJ whole genome shotgun (WGS) entry which is preliminary data.</text>
</comment>
<evidence type="ECO:0000256" key="9">
    <source>
        <dbReference type="ARBA" id="ARBA00031926"/>
    </source>
</evidence>
<comment type="similarity">
    <text evidence="3 11">Belongs to the phosphohexose mutase family.</text>
</comment>
<feature type="binding site" evidence="14">
    <location>
        <position position="280"/>
    </location>
    <ligand>
        <name>Mg(2+)</name>
        <dbReference type="ChEBI" id="CHEBI:18420"/>
    </ligand>
</feature>
<dbReference type="PROSITE" id="PS00710">
    <property type="entry name" value="PGM_PMM"/>
    <property type="match status" value="1"/>
</dbReference>
<dbReference type="GO" id="GO:0004610">
    <property type="term" value="F:phosphoacetylglucosamine mutase activity"/>
    <property type="evidence" value="ECO:0007669"/>
    <property type="project" value="UniProtKB-UniRule"/>
</dbReference>
<dbReference type="Pfam" id="PF02878">
    <property type="entry name" value="PGM_PMM_I"/>
    <property type="match status" value="1"/>
</dbReference>
<evidence type="ECO:0000256" key="8">
    <source>
        <dbReference type="ARBA" id="ARBA00023235"/>
    </source>
</evidence>
<organism evidence="20 23">
    <name type="scientific">Didymodactylos carnosus</name>
    <dbReference type="NCBI Taxonomy" id="1234261"/>
    <lineage>
        <taxon>Eukaryota</taxon>
        <taxon>Metazoa</taxon>
        <taxon>Spiralia</taxon>
        <taxon>Gnathifera</taxon>
        <taxon>Rotifera</taxon>
        <taxon>Eurotatoria</taxon>
        <taxon>Bdelloidea</taxon>
        <taxon>Philodinida</taxon>
        <taxon>Philodinidae</taxon>
        <taxon>Didymodactylos</taxon>
    </lineage>
</organism>
<comment type="catalytic activity">
    <reaction evidence="1 11">
        <text>N-acetyl-alpha-D-glucosamine 1-phosphate = N-acetyl-D-glucosamine 6-phosphate</text>
        <dbReference type="Rhea" id="RHEA:23804"/>
        <dbReference type="ChEBI" id="CHEBI:57513"/>
        <dbReference type="ChEBI" id="CHEBI:57776"/>
        <dbReference type="EC" id="5.4.2.3"/>
    </reaction>
</comment>
<dbReference type="InterPro" id="IPR049022">
    <property type="entry name" value="AMG1_III"/>
</dbReference>
<dbReference type="PANTHER" id="PTHR45955:SF1">
    <property type="entry name" value="PHOSPHOACETYLGLUCOSAMINE MUTASE"/>
    <property type="match status" value="1"/>
</dbReference>
<dbReference type="Gene3D" id="3.40.120.10">
    <property type="entry name" value="Alpha-D-Glucose-1,6-Bisphosphate, subunit A, domain 3"/>
    <property type="match status" value="3"/>
</dbReference>
<evidence type="ECO:0000256" key="5">
    <source>
        <dbReference type="ARBA" id="ARBA00022553"/>
    </source>
</evidence>
<feature type="binding site" description="via phosphate group" evidence="14">
    <location>
        <position position="67"/>
    </location>
    <ligand>
        <name>Mg(2+)</name>
        <dbReference type="ChEBI" id="CHEBI:18420"/>
    </ligand>
</feature>
<dbReference type="GO" id="GO:0006048">
    <property type="term" value="P:UDP-N-acetylglucosamine biosynthetic process"/>
    <property type="evidence" value="ECO:0007669"/>
    <property type="project" value="UniProtKB-UniRule"/>
</dbReference>
<gene>
    <name evidence="20" type="ORF">GPM918_LOCUS12189</name>
    <name evidence="19" type="ORF">OVA965_LOCUS4688</name>
    <name evidence="22" type="ORF">SRO942_LOCUS12190</name>
    <name evidence="21" type="ORF">TMI583_LOCUS4686</name>
</gene>
<evidence type="ECO:0000256" key="4">
    <source>
        <dbReference type="ARBA" id="ARBA00012731"/>
    </source>
</evidence>
<dbReference type="EMBL" id="CAJNOQ010002635">
    <property type="protein sequence ID" value="CAF0970110.1"/>
    <property type="molecule type" value="Genomic_DNA"/>
</dbReference>
<dbReference type="OrthoDB" id="1928at2759"/>
<dbReference type="EMBL" id="CAJNOK010001254">
    <property type="protein sequence ID" value="CAF0801867.1"/>
    <property type="molecule type" value="Genomic_DNA"/>
</dbReference>
<dbReference type="SUPFAM" id="SSF53738">
    <property type="entry name" value="Phosphoglucomutase, first 3 domains"/>
    <property type="match status" value="3"/>
</dbReference>
<evidence type="ECO:0000256" key="12">
    <source>
        <dbReference type="PIRSR" id="PIRSR016408-1"/>
    </source>
</evidence>
<evidence type="ECO:0000256" key="3">
    <source>
        <dbReference type="ARBA" id="ARBA00010231"/>
    </source>
</evidence>
<evidence type="ECO:0000313" key="22">
    <source>
        <dbReference type="EMBL" id="CAF3743251.1"/>
    </source>
</evidence>
<proteinExistence type="inferred from homology"/>
<feature type="binding site" evidence="14">
    <location>
        <position position="282"/>
    </location>
    <ligand>
        <name>Mg(2+)</name>
        <dbReference type="ChEBI" id="CHEBI:18420"/>
    </ligand>
</feature>
<evidence type="ECO:0000256" key="11">
    <source>
        <dbReference type="PIRNR" id="PIRNR016408"/>
    </source>
</evidence>
<evidence type="ECO:0000256" key="7">
    <source>
        <dbReference type="ARBA" id="ARBA00022842"/>
    </source>
</evidence>
<dbReference type="PANTHER" id="PTHR45955">
    <property type="entry name" value="PHOSPHOACETYLGLUCOSAMINE MUTASE"/>
    <property type="match status" value="1"/>
</dbReference>
<dbReference type="FunFam" id="3.30.310.50:FF:000003">
    <property type="entry name" value="Phosphoacetylglucosamine mutase"/>
    <property type="match status" value="1"/>
</dbReference>
<name>A0A814EF26_9BILA</name>